<keyword evidence="2" id="KW-1185">Reference proteome</keyword>
<comment type="caution">
    <text evidence="1">The sequence shown here is derived from an EMBL/GenBank/DDBJ whole genome shotgun (WGS) entry which is preliminary data.</text>
</comment>
<name>A0A5A7QY02_STRAF</name>
<evidence type="ECO:0000313" key="1">
    <source>
        <dbReference type="EMBL" id="GER48811.1"/>
    </source>
</evidence>
<evidence type="ECO:0000313" key="2">
    <source>
        <dbReference type="Proteomes" id="UP000325081"/>
    </source>
</evidence>
<dbReference type="Proteomes" id="UP000325081">
    <property type="component" value="Unassembled WGS sequence"/>
</dbReference>
<dbReference type="AlphaFoldDB" id="A0A5A7QY02"/>
<reference evidence="2" key="1">
    <citation type="journal article" date="2019" name="Curr. Biol.">
        <title>Genome Sequence of Striga asiatica Provides Insight into the Evolution of Plant Parasitism.</title>
        <authorList>
            <person name="Yoshida S."/>
            <person name="Kim S."/>
            <person name="Wafula E.K."/>
            <person name="Tanskanen J."/>
            <person name="Kim Y.M."/>
            <person name="Honaas L."/>
            <person name="Yang Z."/>
            <person name="Spallek T."/>
            <person name="Conn C.E."/>
            <person name="Ichihashi Y."/>
            <person name="Cheong K."/>
            <person name="Cui S."/>
            <person name="Der J.P."/>
            <person name="Gundlach H."/>
            <person name="Jiao Y."/>
            <person name="Hori C."/>
            <person name="Ishida J.K."/>
            <person name="Kasahara H."/>
            <person name="Kiba T."/>
            <person name="Kim M.S."/>
            <person name="Koo N."/>
            <person name="Laohavisit A."/>
            <person name="Lee Y.H."/>
            <person name="Lumba S."/>
            <person name="McCourt P."/>
            <person name="Mortimer J.C."/>
            <person name="Mutuku J.M."/>
            <person name="Nomura T."/>
            <person name="Sasaki-Sekimoto Y."/>
            <person name="Seto Y."/>
            <person name="Wang Y."/>
            <person name="Wakatake T."/>
            <person name="Sakakibara H."/>
            <person name="Demura T."/>
            <person name="Yamaguchi S."/>
            <person name="Yoneyama K."/>
            <person name="Manabe R.I."/>
            <person name="Nelson D.C."/>
            <person name="Schulman A.H."/>
            <person name="Timko M.P."/>
            <person name="dePamphilis C.W."/>
            <person name="Choi D."/>
            <person name="Shirasu K."/>
        </authorList>
    </citation>
    <scope>NUCLEOTIDE SEQUENCE [LARGE SCALE GENOMIC DNA]</scope>
    <source>
        <strain evidence="2">cv. UVA1</strain>
    </source>
</reference>
<sequence length="108" mass="12679">MKRFMAHTEKNYGKYFYRCPLGQQHPRSFIWESGMNREGYSQESFNSQGYSQDEARSSRERDHFDCIPHRRCVLLPLISSNHLVQRSRLRRCLQLLGHASCNDAEVGA</sequence>
<accession>A0A5A7QY02</accession>
<dbReference type="EMBL" id="BKCP01008293">
    <property type="protein sequence ID" value="GER48811.1"/>
    <property type="molecule type" value="Genomic_DNA"/>
</dbReference>
<organism evidence="1 2">
    <name type="scientific">Striga asiatica</name>
    <name type="common">Asiatic witchweed</name>
    <name type="synonym">Buchnera asiatica</name>
    <dbReference type="NCBI Taxonomy" id="4170"/>
    <lineage>
        <taxon>Eukaryota</taxon>
        <taxon>Viridiplantae</taxon>
        <taxon>Streptophyta</taxon>
        <taxon>Embryophyta</taxon>
        <taxon>Tracheophyta</taxon>
        <taxon>Spermatophyta</taxon>
        <taxon>Magnoliopsida</taxon>
        <taxon>eudicotyledons</taxon>
        <taxon>Gunneridae</taxon>
        <taxon>Pentapetalae</taxon>
        <taxon>asterids</taxon>
        <taxon>lamiids</taxon>
        <taxon>Lamiales</taxon>
        <taxon>Orobanchaceae</taxon>
        <taxon>Buchnereae</taxon>
        <taxon>Striga</taxon>
    </lineage>
</organism>
<protein>
    <submittedName>
        <fullName evidence="1">Zinc finger BED domain-containing protein 5</fullName>
    </submittedName>
</protein>
<gene>
    <name evidence="1" type="ORF">STAS_25997</name>
</gene>
<proteinExistence type="predicted"/>